<feature type="transmembrane region" description="Helical" evidence="1">
    <location>
        <begin position="23"/>
        <end position="46"/>
    </location>
</feature>
<keyword evidence="1" id="KW-0472">Membrane</keyword>
<evidence type="ECO:0000256" key="1">
    <source>
        <dbReference type="SAM" id="Phobius"/>
    </source>
</evidence>
<reference evidence="2" key="1">
    <citation type="submission" date="2016-04" db="EMBL/GenBank/DDBJ databases">
        <authorList>
            <person name="Evans L.H."/>
            <person name="Alamgir A."/>
            <person name="Owens N."/>
            <person name="Weber N.D."/>
            <person name="Virtaneva K."/>
            <person name="Barbian K."/>
            <person name="Babar A."/>
            <person name="Rosenke K."/>
        </authorList>
    </citation>
    <scope>NUCLEOTIDE SEQUENCE</scope>
    <source>
        <strain evidence="2">86</strain>
    </source>
</reference>
<sequence length="155" mass="16915">MNGIEITQALEILTGIVQVLDKLGIGGLVLLVLSGPALVVLAVLVIEYHRSVKQRAENAAMLAAMREENARSRDNAAAQLEAYRADTQQLVRDLGANQRATDQYYKDNVELAKNYKRLAEGLQDVVVGNTRALERLIVMLEGRNSAGKGWANGQT</sequence>
<dbReference type="EMBL" id="FLUQ01000001">
    <property type="protein sequence ID" value="SBV99107.1"/>
    <property type="molecule type" value="Genomic_DNA"/>
</dbReference>
<name>A0A212JI64_9DELT</name>
<keyword evidence="1" id="KW-1133">Transmembrane helix</keyword>
<proteinExistence type="predicted"/>
<gene>
    <name evidence="2" type="ORF">KL86DPRO_11515</name>
</gene>
<dbReference type="AlphaFoldDB" id="A0A212JI64"/>
<organism evidence="2">
    <name type="scientific">uncultured delta proteobacterium</name>
    <dbReference type="NCBI Taxonomy" id="34034"/>
    <lineage>
        <taxon>Bacteria</taxon>
        <taxon>Deltaproteobacteria</taxon>
        <taxon>environmental samples</taxon>
    </lineage>
</organism>
<protein>
    <submittedName>
        <fullName evidence="2">Uncharacterized protein</fullName>
    </submittedName>
</protein>
<evidence type="ECO:0000313" key="2">
    <source>
        <dbReference type="EMBL" id="SBV99107.1"/>
    </source>
</evidence>
<accession>A0A212JI64</accession>
<keyword evidence="1" id="KW-0812">Transmembrane</keyword>